<feature type="region of interest" description="Disordered" evidence="1">
    <location>
        <begin position="423"/>
        <end position="495"/>
    </location>
</feature>
<feature type="non-terminal residue" evidence="3">
    <location>
        <position position="495"/>
    </location>
</feature>
<dbReference type="AlphaFoldDB" id="A0A9N9USX6"/>
<feature type="compositionally biased region" description="Basic residues" evidence="1">
    <location>
        <begin position="64"/>
        <end position="74"/>
    </location>
</feature>
<feature type="region of interest" description="Disordered" evidence="1">
    <location>
        <begin position="55"/>
        <end position="79"/>
    </location>
</feature>
<dbReference type="PANTHER" id="PTHR42470">
    <property type="entry name" value="VAST DOMAIN-CONTAINING PROTEIN"/>
    <property type="match status" value="1"/>
</dbReference>
<dbReference type="Pfam" id="PF25545">
    <property type="entry name" value="DUF7924"/>
    <property type="match status" value="1"/>
</dbReference>
<reference evidence="3" key="1">
    <citation type="submission" date="2021-10" db="EMBL/GenBank/DDBJ databases">
        <authorList>
            <person name="Piombo E."/>
        </authorList>
    </citation>
    <scope>NUCLEOTIDE SEQUENCE</scope>
</reference>
<proteinExistence type="predicted"/>
<dbReference type="OrthoDB" id="5426775at2759"/>
<evidence type="ECO:0000313" key="4">
    <source>
        <dbReference type="Proteomes" id="UP000754883"/>
    </source>
</evidence>
<feature type="domain" description="DUF7924" evidence="2">
    <location>
        <begin position="204"/>
        <end position="410"/>
    </location>
</feature>
<name>A0A9N9USX6_9HYPO</name>
<evidence type="ECO:0000259" key="2">
    <source>
        <dbReference type="Pfam" id="PF25545"/>
    </source>
</evidence>
<gene>
    <name evidence="3" type="ORF">CBYS24578_00003256</name>
</gene>
<evidence type="ECO:0000313" key="3">
    <source>
        <dbReference type="EMBL" id="CAG9997677.1"/>
    </source>
</evidence>
<comment type="caution">
    <text evidence="3">The sequence shown here is derived from an EMBL/GenBank/DDBJ whole genome shotgun (WGS) entry which is preliminary data.</text>
</comment>
<dbReference type="Proteomes" id="UP000754883">
    <property type="component" value="Unassembled WGS sequence"/>
</dbReference>
<feature type="region of interest" description="Disordered" evidence="1">
    <location>
        <begin position="91"/>
        <end position="114"/>
    </location>
</feature>
<dbReference type="InterPro" id="IPR057684">
    <property type="entry name" value="DUF7924"/>
</dbReference>
<feature type="compositionally biased region" description="Basic residues" evidence="1">
    <location>
        <begin position="484"/>
        <end position="495"/>
    </location>
</feature>
<protein>
    <recommendedName>
        <fullName evidence="2">DUF7924 domain-containing protein</fullName>
    </recommendedName>
</protein>
<accession>A0A9N9USX6</accession>
<dbReference type="EMBL" id="CABFNO020001546">
    <property type="protein sequence ID" value="CAG9997677.1"/>
    <property type="molecule type" value="Genomic_DNA"/>
</dbReference>
<dbReference type="PANTHER" id="PTHR42470:SF1">
    <property type="entry name" value="VAST DOMAIN-CONTAINING PROTEIN"/>
    <property type="match status" value="1"/>
</dbReference>
<sequence length="495" mass="55403">LSNVWDTIEDSGGCSPASRTKIQSNLVVLVPGPRPVCLLYLVKESRLMCEQEQKERKATAALKPRPRGRPRVNKTRSVGPRGLVRDWLEKLPENPLQRGDSQTSTHLREGLSAMTSSQPTVSLLYGCMDVDQDSTNESEIYQALLQRPRYRHTLSMNGIRTVSSHEGVPEHISQMLKHILPEEPFQVCNPDQAMHLRLRDMAIEGTRKDEVRFDLSSKLFSNLAAHHLELNRGAGHWLERSRVPTTEPDDIVITPKPDQHLGYCCRAFPVENLHVLREISNSIIKFPFLEIEYEGDGSDSSGRLWTATNQCLGGTATFLNILDHFKAQLNHRSLKTQSEVIEPIVFSVVTNGTEARLFGSFSDGQGNFNMFLIKGFLLYEDQGLDKLVAYLTKIIEWGKGTRLDQIRDAVKALSESFKAAENPQIENHGFNIGGEEEEGSPTPAPQAANTVAGRPLKNGQGEQPAQVRGRGRPKKRSREQVKGKVGRPRKKPRPT</sequence>
<organism evidence="3 4">
    <name type="scientific">Clonostachys byssicola</name>
    <dbReference type="NCBI Taxonomy" id="160290"/>
    <lineage>
        <taxon>Eukaryota</taxon>
        <taxon>Fungi</taxon>
        <taxon>Dikarya</taxon>
        <taxon>Ascomycota</taxon>
        <taxon>Pezizomycotina</taxon>
        <taxon>Sordariomycetes</taxon>
        <taxon>Hypocreomycetidae</taxon>
        <taxon>Hypocreales</taxon>
        <taxon>Bionectriaceae</taxon>
        <taxon>Clonostachys</taxon>
    </lineage>
</organism>
<evidence type="ECO:0000256" key="1">
    <source>
        <dbReference type="SAM" id="MobiDB-lite"/>
    </source>
</evidence>
<keyword evidence="4" id="KW-1185">Reference proteome</keyword>